<evidence type="ECO:0000259" key="2">
    <source>
        <dbReference type="Pfam" id="PF14018"/>
    </source>
</evidence>
<gene>
    <name evidence="3" type="ORF">SAMN06297280_0767</name>
</gene>
<dbReference type="Pfam" id="PF14018">
    <property type="entry name" value="DUF4234"/>
    <property type="match status" value="1"/>
</dbReference>
<evidence type="ECO:0000256" key="1">
    <source>
        <dbReference type="SAM" id="Phobius"/>
    </source>
</evidence>
<feature type="domain" description="DUF4234" evidence="2">
    <location>
        <begin position="32"/>
        <end position="123"/>
    </location>
</feature>
<feature type="transmembrane region" description="Helical" evidence="1">
    <location>
        <begin position="97"/>
        <end position="118"/>
    </location>
</feature>
<feature type="transmembrane region" description="Helical" evidence="1">
    <location>
        <begin position="31"/>
        <end position="50"/>
    </location>
</feature>
<keyword evidence="1" id="KW-0812">Transmembrane</keyword>
<dbReference type="RefSeq" id="WP_097109998.1">
    <property type="nucleotide sequence ID" value="NZ_OBEB01000001.1"/>
</dbReference>
<dbReference type="EMBL" id="OBEB01000001">
    <property type="protein sequence ID" value="SNY44673.1"/>
    <property type="molecule type" value="Genomic_DNA"/>
</dbReference>
<dbReference type="OrthoDB" id="7060663at2"/>
<keyword evidence="1" id="KW-0472">Membrane</keyword>
<keyword evidence="4" id="KW-1185">Reference proteome</keyword>
<accession>A0A285I9T4</accession>
<proteinExistence type="predicted"/>
<sequence length="163" mass="18497">MSDSISNPYAAPSAELNTPLNSNNLRQLPRFSAWWVFLLSIVTFGIYPLWWLYSRTSTLNQIQSRPIAIELVYVLVVLLVGSFVLGFVAGFSDTSYALIENTISIAYWIIYLIVAYSIRNRLHDIFGKEGHNARIGPILTFFFSTIYLQYKINEAIDVTSSNS</sequence>
<protein>
    <recommendedName>
        <fullName evidence="2">DUF4234 domain-containing protein</fullName>
    </recommendedName>
</protein>
<feature type="transmembrane region" description="Helical" evidence="1">
    <location>
        <begin position="71"/>
        <end position="91"/>
    </location>
</feature>
<evidence type="ECO:0000313" key="4">
    <source>
        <dbReference type="Proteomes" id="UP000219353"/>
    </source>
</evidence>
<reference evidence="4" key="1">
    <citation type="submission" date="2017-09" db="EMBL/GenBank/DDBJ databases">
        <authorList>
            <person name="Varghese N."/>
            <person name="Submissions S."/>
        </authorList>
    </citation>
    <scope>NUCLEOTIDE SEQUENCE [LARGE SCALE GENOMIC DNA]</scope>
    <source>
        <strain evidence="4">CGMCC 1.12461</strain>
    </source>
</reference>
<organism evidence="3 4">
    <name type="scientific">Arsukibacterium tuosuense</name>
    <dbReference type="NCBI Taxonomy" id="1323745"/>
    <lineage>
        <taxon>Bacteria</taxon>
        <taxon>Pseudomonadati</taxon>
        <taxon>Pseudomonadota</taxon>
        <taxon>Gammaproteobacteria</taxon>
        <taxon>Chromatiales</taxon>
        <taxon>Chromatiaceae</taxon>
        <taxon>Arsukibacterium</taxon>
    </lineage>
</organism>
<dbReference type="Proteomes" id="UP000219353">
    <property type="component" value="Unassembled WGS sequence"/>
</dbReference>
<evidence type="ECO:0000313" key="3">
    <source>
        <dbReference type="EMBL" id="SNY44673.1"/>
    </source>
</evidence>
<keyword evidence="1" id="KW-1133">Transmembrane helix</keyword>
<dbReference type="AlphaFoldDB" id="A0A285I9T4"/>
<dbReference type="InterPro" id="IPR025328">
    <property type="entry name" value="DUF4234"/>
</dbReference>
<name>A0A285I9T4_9GAMM</name>